<dbReference type="AlphaFoldDB" id="A0A0F9RE85"/>
<accession>A0A0F9RE85</accession>
<evidence type="ECO:0000259" key="3">
    <source>
        <dbReference type="Pfam" id="PF04218"/>
    </source>
</evidence>
<dbReference type="EMBL" id="LAZR01003697">
    <property type="protein sequence ID" value="KKN15588.1"/>
    <property type="molecule type" value="Genomic_DNA"/>
</dbReference>
<keyword evidence="1" id="KW-0489">Methyltransferase</keyword>
<dbReference type="InterPro" id="IPR007889">
    <property type="entry name" value="HTH_Psq"/>
</dbReference>
<keyword evidence="2" id="KW-0808">Transferase</keyword>
<dbReference type="InterPro" id="IPR029063">
    <property type="entry name" value="SAM-dependent_MTases_sf"/>
</dbReference>
<dbReference type="GO" id="GO:0008168">
    <property type="term" value="F:methyltransferase activity"/>
    <property type="evidence" value="ECO:0007669"/>
    <property type="project" value="UniProtKB-KW"/>
</dbReference>
<comment type="caution">
    <text evidence="4">The sequence shown here is derived from an EMBL/GenBank/DDBJ whole genome shotgun (WGS) entry which is preliminary data.</text>
</comment>
<organism evidence="4">
    <name type="scientific">marine sediment metagenome</name>
    <dbReference type="NCBI Taxonomy" id="412755"/>
    <lineage>
        <taxon>unclassified sequences</taxon>
        <taxon>metagenomes</taxon>
        <taxon>ecological metagenomes</taxon>
    </lineage>
</organism>
<dbReference type="InterPro" id="IPR001525">
    <property type="entry name" value="C5_MeTfrase"/>
</dbReference>
<dbReference type="Gene3D" id="3.40.50.150">
    <property type="entry name" value="Vaccinia Virus protein VP39"/>
    <property type="match status" value="1"/>
</dbReference>
<evidence type="ECO:0000313" key="4">
    <source>
        <dbReference type="EMBL" id="KKN15588.1"/>
    </source>
</evidence>
<dbReference type="Pfam" id="PF00145">
    <property type="entry name" value="DNA_methylase"/>
    <property type="match status" value="1"/>
</dbReference>
<protein>
    <recommendedName>
        <fullName evidence="3">HTH psq-type domain-containing protein</fullName>
    </recommendedName>
</protein>
<dbReference type="Pfam" id="PF04218">
    <property type="entry name" value="CENP-B_N"/>
    <property type="match status" value="1"/>
</dbReference>
<proteinExistence type="predicted"/>
<dbReference type="GO" id="GO:0032259">
    <property type="term" value="P:methylation"/>
    <property type="evidence" value="ECO:0007669"/>
    <property type="project" value="UniProtKB-KW"/>
</dbReference>
<sequence>MRVGSLFAGVGGFDIAVERAGMEVVWQSENDEHASRVLDHHWPDLNVGDIHDIRLARYTKATRPRYLTDRDKADAVTFYNAGESIGSVASRFAVTRQAMHDILKRRTEMRPNLRYGADNHFHRGTKASKSAHRKVDNAIKRGRLIQPNRCENCQTVPKPMSDGRTRIQAHHDDYDKPLKVRWLCQECHHGQHKPRGEGGQRESIAPAVDVLVGGFP</sequence>
<evidence type="ECO:0000256" key="2">
    <source>
        <dbReference type="ARBA" id="ARBA00022679"/>
    </source>
</evidence>
<name>A0A0F9RE85_9ZZZZ</name>
<reference evidence="4" key="1">
    <citation type="journal article" date="2015" name="Nature">
        <title>Complex archaea that bridge the gap between prokaryotes and eukaryotes.</title>
        <authorList>
            <person name="Spang A."/>
            <person name="Saw J.H."/>
            <person name="Jorgensen S.L."/>
            <person name="Zaremba-Niedzwiedzka K."/>
            <person name="Martijn J."/>
            <person name="Lind A.E."/>
            <person name="van Eijk R."/>
            <person name="Schleper C."/>
            <person name="Guy L."/>
            <person name="Ettema T.J."/>
        </authorList>
    </citation>
    <scope>NUCLEOTIDE SEQUENCE</scope>
</reference>
<evidence type="ECO:0000256" key="1">
    <source>
        <dbReference type="ARBA" id="ARBA00022603"/>
    </source>
</evidence>
<dbReference type="GO" id="GO:0003677">
    <property type="term" value="F:DNA binding"/>
    <property type="evidence" value="ECO:0007669"/>
    <property type="project" value="InterPro"/>
</dbReference>
<gene>
    <name evidence="4" type="ORF">LCGC14_0984380</name>
</gene>
<feature type="domain" description="HTH psq-type" evidence="3">
    <location>
        <begin position="65"/>
        <end position="110"/>
    </location>
</feature>
<dbReference type="SUPFAM" id="SSF53335">
    <property type="entry name" value="S-adenosyl-L-methionine-dependent methyltransferases"/>
    <property type="match status" value="1"/>
</dbReference>